<evidence type="ECO:0000313" key="14">
    <source>
        <dbReference type="EMBL" id="CAK1582979.1"/>
    </source>
</evidence>
<feature type="domain" description="Protein kinase" evidence="13">
    <location>
        <begin position="10"/>
        <end position="289"/>
    </location>
</feature>
<evidence type="ECO:0000256" key="2">
    <source>
        <dbReference type="ARBA" id="ARBA00004496"/>
    </source>
</evidence>
<organism evidence="14 15">
    <name type="scientific">Parnassius mnemosyne</name>
    <name type="common">clouded apollo</name>
    <dbReference type="NCBI Taxonomy" id="213953"/>
    <lineage>
        <taxon>Eukaryota</taxon>
        <taxon>Metazoa</taxon>
        <taxon>Ecdysozoa</taxon>
        <taxon>Arthropoda</taxon>
        <taxon>Hexapoda</taxon>
        <taxon>Insecta</taxon>
        <taxon>Pterygota</taxon>
        <taxon>Neoptera</taxon>
        <taxon>Endopterygota</taxon>
        <taxon>Lepidoptera</taxon>
        <taxon>Glossata</taxon>
        <taxon>Ditrysia</taxon>
        <taxon>Papilionoidea</taxon>
        <taxon>Papilionidae</taxon>
        <taxon>Parnassiinae</taxon>
        <taxon>Parnassini</taxon>
        <taxon>Parnassius</taxon>
        <taxon>Driopa</taxon>
    </lineage>
</organism>
<evidence type="ECO:0000256" key="4">
    <source>
        <dbReference type="ARBA" id="ARBA00022490"/>
    </source>
</evidence>
<comment type="subcellular location">
    <subcellularLocation>
        <location evidence="2">Cytoplasm</location>
    </subcellularLocation>
    <subcellularLocation>
        <location evidence="1">Nucleus</location>
    </subcellularLocation>
</comment>
<reference evidence="14 15" key="1">
    <citation type="submission" date="2023-11" db="EMBL/GenBank/DDBJ databases">
        <authorList>
            <person name="Hedman E."/>
            <person name="Englund M."/>
            <person name="Stromberg M."/>
            <person name="Nyberg Akerstrom W."/>
            <person name="Nylinder S."/>
            <person name="Jareborg N."/>
            <person name="Kallberg Y."/>
            <person name="Kronander E."/>
        </authorList>
    </citation>
    <scope>NUCLEOTIDE SEQUENCE [LARGE SCALE GENOMIC DNA]</scope>
</reference>
<dbReference type="GO" id="GO:0045944">
    <property type="term" value="P:positive regulation of transcription by RNA polymerase II"/>
    <property type="evidence" value="ECO:0007669"/>
    <property type="project" value="TreeGrafter"/>
</dbReference>
<dbReference type="InterPro" id="IPR011009">
    <property type="entry name" value="Kinase-like_dom_sf"/>
</dbReference>
<evidence type="ECO:0000256" key="1">
    <source>
        <dbReference type="ARBA" id="ARBA00004123"/>
    </source>
</evidence>
<evidence type="ECO:0000256" key="5">
    <source>
        <dbReference type="ARBA" id="ARBA00022527"/>
    </source>
</evidence>
<dbReference type="InterPro" id="IPR000719">
    <property type="entry name" value="Prot_kinase_dom"/>
</dbReference>
<keyword evidence="6" id="KW-0597">Phosphoprotein</keyword>
<sequence length="777" mass="89404">MDDIVFIGDWVKDRILGSGSFGTVVLWKHKYTEEKLAIKTCKWGSELTAKHKERWTKEVEMLQCCNNPNIVGTKKLPPEFILGLERANPSKLPILCMEYCSGGDLRQVLNKPDACGGLKENQVRQILSDIRNAMQFLHTNKITHRDLKPENIVLHTSDSSNKSEDIQGQRKVSYKLIDLGYAKEIDSNSICGSFVGTLQYLAPEIFYSKTYSNSVDFWSFGLLAFEIICGIRPFLPYLAPVQWMPHVKKKSHEHICVFETFYEDVEYSSEIFPENRISKPFKILMEKWLQVALEWDPKMRGRDAPSKVTFNLPSEQKEAASKVVIFDLLESILAKKIIKVFSVTTLSHLAYEINDSTTVEMLKLWINNDIKIPVQEQIIISVATYIVIGNEDQVVKYWNENNAPMLYVYGKKSIVDDNIEPIVPIAVRRCLEHPKALYNYKNSQNLYRNGFYFVLSQMEIYDCLINGLFARAESLKHESKQLIVKHNSVDKDMGKLLAKKEIIMKTTALGKKHIEHLKENSIGTNFLGGFEKIFKEVDDQIDKIDKLQCAWSQLSIRLQSAARRSNEAISTDLNNFVTKYNFQTIFTNALKSYNSFKKSDFYFENKSKDIKTQFYNVSDIVRSSYDCLKLRSKIVMEMQNQTFIQKLKDLSVELSKISEIVINAAETTEKLSSCLETLIDELTNCMWSTISLVIRDADHISELPYSVVSFQKRDFKVGEPVSNHITLPNKVEDVQLKSLIQESLKIRKYQTSLCEKLNSQQMSLQKSVYDFSFLDGE</sequence>
<dbReference type="InterPro" id="IPR008271">
    <property type="entry name" value="Ser/Thr_kinase_AS"/>
</dbReference>
<dbReference type="GO" id="GO:0008385">
    <property type="term" value="C:IkappaB kinase complex"/>
    <property type="evidence" value="ECO:0007669"/>
    <property type="project" value="TreeGrafter"/>
</dbReference>
<dbReference type="Gene3D" id="1.10.510.10">
    <property type="entry name" value="Transferase(Phosphotransferase) domain 1"/>
    <property type="match status" value="1"/>
</dbReference>
<accession>A0AAV1KL17</accession>
<dbReference type="PROSITE" id="PS50011">
    <property type="entry name" value="PROTEIN_KINASE_DOM"/>
    <property type="match status" value="1"/>
</dbReference>
<comment type="catalytic activity">
    <reaction evidence="12">
        <text>L-seryl-[I-kappa-B protein] + ATP = O-phospho-L-seryl-[I-kappa-B protein] + ADP + H(+)</text>
        <dbReference type="Rhea" id="RHEA:19073"/>
        <dbReference type="Rhea" id="RHEA-COMP:13698"/>
        <dbReference type="Rhea" id="RHEA-COMP:13699"/>
        <dbReference type="ChEBI" id="CHEBI:15378"/>
        <dbReference type="ChEBI" id="CHEBI:29999"/>
        <dbReference type="ChEBI" id="CHEBI:30616"/>
        <dbReference type="ChEBI" id="CHEBI:83421"/>
        <dbReference type="ChEBI" id="CHEBI:456216"/>
        <dbReference type="EC" id="2.7.11.10"/>
    </reaction>
</comment>
<keyword evidence="9" id="KW-0418">Kinase</keyword>
<dbReference type="Pfam" id="PF00069">
    <property type="entry name" value="Pkinase"/>
    <property type="match status" value="1"/>
</dbReference>
<evidence type="ECO:0000256" key="10">
    <source>
        <dbReference type="ARBA" id="ARBA00022840"/>
    </source>
</evidence>
<keyword evidence="5" id="KW-0723">Serine/threonine-protein kinase</keyword>
<dbReference type="InterPro" id="IPR046375">
    <property type="entry name" value="IKBKB_SDD_sf"/>
</dbReference>
<name>A0AAV1KL17_9NEOP</name>
<dbReference type="GO" id="GO:0008384">
    <property type="term" value="F:IkappaB kinase activity"/>
    <property type="evidence" value="ECO:0007669"/>
    <property type="project" value="UniProtKB-EC"/>
</dbReference>
<protein>
    <recommendedName>
        <fullName evidence="3">IkappaB kinase</fullName>
        <ecNumber evidence="3">2.7.11.10</ecNumber>
    </recommendedName>
</protein>
<dbReference type="SUPFAM" id="SSF56112">
    <property type="entry name" value="Protein kinase-like (PK-like)"/>
    <property type="match status" value="1"/>
</dbReference>
<dbReference type="PANTHER" id="PTHR22969:SF17">
    <property type="entry name" value="INHIBITOR OF NUCLEAR FACTOR KAPPA-B KINASE SUBUNIT BETA"/>
    <property type="match status" value="1"/>
</dbReference>
<keyword evidence="10" id="KW-0067">ATP-binding</keyword>
<dbReference type="GO" id="GO:0033209">
    <property type="term" value="P:tumor necrosis factor-mediated signaling pathway"/>
    <property type="evidence" value="ECO:0007669"/>
    <property type="project" value="TreeGrafter"/>
</dbReference>
<dbReference type="PANTHER" id="PTHR22969">
    <property type="entry name" value="IKB KINASE"/>
    <property type="match status" value="1"/>
</dbReference>
<dbReference type="EC" id="2.7.11.10" evidence="3"/>
<evidence type="ECO:0000256" key="8">
    <source>
        <dbReference type="ARBA" id="ARBA00022741"/>
    </source>
</evidence>
<keyword evidence="7" id="KW-0808">Transferase</keyword>
<dbReference type="GO" id="GO:0005634">
    <property type="term" value="C:nucleus"/>
    <property type="evidence" value="ECO:0007669"/>
    <property type="project" value="UniProtKB-SubCell"/>
</dbReference>
<evidence type="ECO:0000256" key="9">
    <source>
        <dbReference type="ARBA" id="ARBA00022777"/>
    </source>
</evidence>
<dbReference type="AlphaFoldDB" id="A0AAV1KL17"/>
<keyword evidence="11" id="KW-0539">Nucleus</keyword>
<dbReference type="FunFam" id="1.10.510.10:FF:000147">
    <property type="entry name" value="Inhibitor of nuclear factor kappa-B kinase subunit beta"/>
    <property type="match status" value="1"/>
</dbReference>
<evidence type="ECO:0000256" key="7">
    <source>
        <dbReference type="ARBA" id="ARBA00022679"/>
    </source>
</evidence>
<proteinExistence type="predicted"/>
<keyword evidence="8" id="KW-0547">Nucleotide-binding</keyword>
<comment type="caution">
    <text evidence="14">The sequence shown here is derived from an EMBL/GenBank/DDBJ whole genome shotgun (WGS) entry which is preliminary data.</text>
</comment>
<dbReference type="PROSITE" id="PS00108">
    <property type="entry name" value="PROTEIN_KINASE_ST"/>
    <property type="match status" value="1"/>
</dbReference>
<dbReference type="SMART" id="SM00220">
    <property type="entry name" value="S_TKc"/>
    <property type="match status" value="1"/>
</dbReference>
<keyword evidence="15" id="KW-1185">Reference proteome</keyword>
<evidence type="ECO:0000256" key="3">
    <source>
        <dbReference type="ARBA" id="ARBA00012442"/>
    </source>
</evidence>
<evidence type="ECO:0000256" key="11">
    <source>
        <dbReference type="ARBA" id="ARBA00023242"/>
    </source>
</evidence>
<evidence type="ECO:0000256" key="12">
    <source>
        <dbReference type="ARBA" id="ARBA00048789"/>
    </source>
</evidence>
<keyword evidence="4" id="KW-0963">Cytoplasm</keyword>
<dbReference type="Proteomes" id="UP001314205">
    <property type="component" value="Unassembled WGS sequence"/>
</dbReference>
<dbReference type="InterPro" id="IPR051180">
    <property type="entry name" value="IKK"/>
</dbReference>
<gene>
    <name evidence="14" type="ORF">PARMNEM_LOCUS4442</name>
</gene>
<evidence type="ECO:0000259" key="13">
    <source>
        <dbReference type="PROSITE" id="PS50011"/>
    </source>
</evidence>
<evidence type="ECO:0000256" key="6">
    <source>
        <dbReference type="ARBA" id="ARBA00022553"/>
    </source>
</evidence>
<dbReference type="EMBL" id="CAVLGL010000046">
    <property type="protein sequence ID" value="CAK1582979.1"/>
    <property type="molecule type" value="Genomic_DNA"/>
</dbReference>
<dbReference type="GO" id="GO:0005524">
    <property type="term" value="F:ATP binding"/>
    <property type="evidence" value="ECO:0007669"/>
    <property type="project" value="UniProtKB-KW"/>
</dbReference>
<evidence type="ECO:0000313" key="15">
    <source>
        <dbReference type="Proteomes" id="UP001314205"/>
    </source>
</evidence>
<dbReference type="Gene3D" id="1.20.1270.250">
    <property type="match status" value="1"/>
</dbReference>
<dbReference type="Gene3D" id="3.10.20.90">
    <property type="entry name" value="Phosphatidylinositol 3-kinase Catalytic Subunit, Chain A, domain 1"/>
    <property type="match status" value="1"/>
</dbReference>